<name>A0A1J7BVS5_9ACTN</name>
<dbReference type="RefSeq" id="WP_071656441.1">
    <property type="nucleotide sequence ID" value="NZ_MLCF01000048.1"/>
</dbReference>
<accession>A0A1J7BVS5</accession>
<dbReference type="EMBL" id="MLCF01000048">
    <property type="protein sequence ID" value="OIV37569.1"/>
    <property type="molecule type" value="Genomic_DNA"/>
</dbReference>
<dbReference type="SUPFAM" id="SSF53271">
    <property type="entry name" value="PRTase-like"/>
    <property type="match status" value="1"/>
</dbReference>
<feature type="domain" description="Phosphoribosyltransferase" evidence="3">
    <location>
        <begin position="178"/>
        <end position="226"/>
    </location>
</feature>
<evidence type="ECO:0000256" key="1">
    <source>
        <dbReference type="ARBA" id="ARBA00008007"/>
    </source>
</evidence>
<keyword evidence="5" id="KW-1185">Reference proteome</keyword>
<evidence type="ECO:0000313" key="4">
    <source>
        <dbReference type="EMBL" id="OIV37569.1"/>
    </source>
</evidence>
<reference evidence="4 5" key="1">
    <citation type="submission" date="2016-10" db="EMBL/GenBank/DDBJ databases">
        <title>Genome sequence of Streptomyces gilvigriseus MUSC 26.</title>
        <authorList>
            <person name="Lee L.-H."/>
            <person name="Ser H.-L."/>
        </authorList>
    </citation>
    <scope>NUCLEOTIDE SEQUENCE [LARGE SCALE GENOMIC DNA]</scope>
    <source>
        <strain evidence="4 5">MUSC 26</strain>
    </source>
</reference>
<evidence type="ECO:0000259" key="3">
    <source>
        <dbReference type="Pfam" id="PF00156"/>
    </source>
</evidence>
<dbReference type="InterPro" id="IPR029057">
    <property type="entry name" value="PRTase-like"/>
</dbReference>
<feature type="compositionally biased region" description="Basic and acidic residues" evidence="2">
    <location>
        <begin position="249"/>
        <end position="258"/>
    </location>
</feature>
<evidence type="ECO:0000313" key="5">
    <source>
        <dbReference type="Proteomes" id="UP000243342"/>
    </source>
</evidence>
<feature type="compositionally biased region" description="Gly residues" evidence="2">
    <location>
        <begin position="228"/>
        <end position="237"/>
    </location>
</feature>
<feature type="region of interest" description="Disordered" evidence="2">
    <location>
        <begin position="226"/>
        <end position="258"/>
    </location>
</feature>
<dbReference type="STRING" id="1428644.BIV57_10210"/>
<dbReference type="OrthoDB" id="5244859at2"/>
<gene>
    <name evidence="4" type="ORF">BIV57_10210</name>
</gene>
<dbReference type="PANTHER" id="PTHR47505:SF1">
    <property type="entry name" value="DNA UTILIZATION PROTEIN YHGH"/>
    <property type="match status" value="1"/>
</dbReference>
<protein>
    <recommendedName>
        <fullName evidence="3">Phosphoribosyltransferase domain-containing protein</fullName>
    </recommendedName>
</protein>
<dbReference type="Pfam" id="PF00156">
    <property type="entry name" value="Pribosyltran"/>
    <property type="match status" value="1"/>
</dbReference>
<evidence type="ECO:0000256" key="2">
    <source>
        <dbReference type="SAM" id="MobiDB-lite"/>
    </source>
</evidence>
<dbReference type="Gene3D" id="3.40.50.2020">
    <property type="match status" value="1"/>
</dbReference>
<dbReference type="PANTHER" id="PTHR47505">
    <property type="entry name" value="DNA UTILIZATION PROTEIN YHGH"/>
    <property type="match status" value="1"/>
</dbReference>
<dbReference type="Proteomes" id="UP000243342">
    <property type="component" value="Unassembled WGS sequence"/>
</dbReference>
<dbReference type="InterPro" id="IPR051910">
    <property type="entry name" value="ComF/GntX_DNA_util-trans"/>
</dbReference>
<dbReference type="InterPro" id="IPR000836">
    <property type="entry name" value="PRTase_dom"/>
</dbReference>
<comment type="caution">
    <text evidence="4">The sequence shown here is derived from an EMBL/GenBank/DDBJ whole genome shotgun (WGS) entry which is preliminary data.</text>
</comment>
<sequence length="258" mass="25818">MNLLREATALLLPDACPGCGRARSAPLCPSCFLALCGPVRRVAPAAGGVRVHAAADYDGPVRELLIAHKERRALALARPLGGALALAVRAGPGGAADAGPCLLVPVPSARAAVRARGHDPVRRMAVAAAAALRARGRPVAVAAALHHARRVADQSELGAAERRRNVDGAFAVRGARGARVLPPGAPVVLVDDLVTTGATLREAARAVAAGGGKVLAAAVVAAVPERSGAGGPSGSGAVGYHADGQPPSPEREIHRIGV</sequence>
<proteinExistence type="inferred from homology"/>
<comment type="similarity">
    <text evidence="1">Belongs to the ComF/GntX family.</text>
</comment>
<organism evidence="4 5">
    <name type="scientific">Mangrovactinospora gilvigrisea</name>
    <dbReference type="NCBI Taxonomy" id="1428644"/>
    <lineage>
        <taxon>Bacteria</taxon>
        <taxon>Bacillati</taxon>
        <taxon>Actinomycetota</taxon>
        <taxon>Actinomycetes</taxon>
        <taxon>Kitasatosporales</taxon>
        <taxon>Streptomycetaceae</taxon>
        <taxon>Mangrovactinospora</taxon>
    </lineage>
</organism>
<dbReference type="AlphaFoldDB" id="A0A1J7BVS5"/>